<evidence type="ECO:0000256" key="6">
    <source>
        <dbReference type="ARBA" id="ARBA00022605"/>
    </source>
</evidence>
<proteinExistence type="inferred from homology"/>
<sequence length="436" mass="50223">MLSRYSLPEMEKVWSEESKYKKWLAIELAACRAWAKLGRIPEKDIKKIEGNISLDLKRIKEIEKTTRHDILAFVEGINETLGEESKYIHMGLTSSDVKDTALALQLCDAHDLILRDLKKLKKKLGEQSYQHKDTIMIGRTHGVHGEPTTWGLKLAIWYTEIDRHIKRMERVKEFIAVGQISGAIGTYASVNPRIEELVCEELGLEPAPVSNQILQRDRHADFLNNLALIAASLEKFATEIRNLQRTDILEVEEGFRKGQKGSSAMPHKKNPIICERVSGLARVVRGNVLPGLENIALWHERDLTHSSVERVIIPDSTILVNYMLNKFIMVLDELLINKDRMKENMNRTHGLIFSQKLMLSLVDKGLVREKAYDLAQRNALKAWEERASYQELIKGDQEVSKYLTEEEIDRIFDYRSFLKEVDYIYQRIGLEGREEA</sequence>
<dbReference type="InterPro" id="IPR022761">
    <property type="entry name" value="Fumarate_lyase_N"/>
</dbReference>
<dbReference type="CDD" id="cd01360">
    <property type="entry name" value="Adenylsuccinate_lyase_1"/>
    <property type="match status" value="1"/>
</dbReference>
<evidence type="ECO:0000256" key="9">
    <source>
        <dbReference type="ARBA" id="ARBA00024477"/>
    </source>
</evidence>
<dbReference type="InterPro" id="IPR004769">
    <property type="entry name" value="Pur_lyase"/>
</dbReference>
<evidence type="ECO:0000256" key="4">
    <source>
        <dbReference type="ARBA" id="ARBA00012339"/>
    </source>
</evidence>
<dbReference type="InterPro" id="IPR019468">
    <property type="entry name" value="AdenyloSucc_lyase_C"/>
</dbReference>
<dbReference type="GO" id="GO:0044208">
    <property type="term" value="P:'de novo' AMP biosynthetic process"/>
    <property type="evidence" value="ECO:0007669"/>
    <property type="project" value="UniProtKB-UniPathway"/>
</dbReference>
<dbReference type="Gene3D" id="1.10.275.10">
    <property type="entry name" value="Fumarase/aspartase (N-terminal domain)"/>
    <property type="match status" value="1"/>
</dbReference>
<evidence type="ECO:0000256" key="8">
    <source>
        <dbReference type="ARBA" id="ARBA00023239"/>
    </source>
</evidence>
<dbReference type="InterPro" id="IPR000362">
    <property type="entry name" value="Fumarate_lyase_fam"/>
</dbReference>
<dbReference type="EC" id="4.3.2.2" evidence="4 12"/>
<evidence type="ECO:0000313" key="15">
    <source>
        <dbReference type="EMBL" id="QTL99803.1"/>
    </source>
</evidence>
<dbReference type="UniPathway" id="UPA00074">
    <property type="reaction ID" value="UER00132"/>
</dbReference>
<dbReference type="KEGG" id="ifn:GM661_18515"/>
<comment type="catalytic activity">
    <reaction evidence="9">
        <text>(2S)-2-[5-amino-1-(5-phospho-beta-D-ribosyl)imidazole-4-carboxamido]succinate = 5-amino-1-(5-phospho-beta-D-ribosyl)imidazole-4-carboxamide + fumarate</text>
        <dbReference type="Rhea" id="RHEA:23920"/>
        <dbReference type="ChEBI" id="CHEBI:29806"/>
        <dbReference type="ChEBI" id="CHEBI:58443"/>
        <dbReference type="ChEBI" id="CHEBI:58475"/>
        <dbReference type="EC" id="4.3.2.2"/>
    </reaction>
    <physiologicalReaction direction="left-to-right" evidence="9">
        <dbReference type="Rhea" id="RHEA:23921"/>
    </physiologicalReaction>
</comment>
<evidence type="ECO:0000256" key="5">
    <source>
        <dbReference type="ARBA" id="ARBA00017058"/>
    </source>
</evidence>
<dbReference type="Proteomes" id="UP000665020">
    <property type="component" value="Chromosome"/>
</dbReference>
<accession>A0A8A7KD71</accession>
<dbReference type="SUPFAM" id="SSF48557">
    <property type="entry name" value="L-aspartase-like"/>
    <property type="match status" value="1"/>
</dbReference>
<comment type="pathway">
    <text evidence="2 13">Purine metabolism; AMP biosynthesis via de novo pathway; AMP from IMP: step 2/2.</text>
</comment>
<dbReference type="EMBL" id="CP046640">
    <property type="protein sequence ID" value="QTL99803.1"/>
    <property type="molecule type" value="Genomic_DNA"/>
</dbReference>
<dbReference type="PROSITE" id="PS00163">
    <property type="entry name" value="FUMARATE_LYASES"/>
    <property type="match status" value="1"/>
</dbReference>
<dbReference type="GO" id="GO:0006189">
    <property type="term" value="P:'de novo' IMP biosynthetic process"/>
    <property type="evidence" value="ECO:0007669"/>
    <property type="project" value="UniProtKB-UniPathway"/>
</dbReference>
<feature type="domain" description="Adenylosuccinate lyase C-terminal" evidence="14">
    <location>
        <begin position="349"/>
        <end position="429"/>
    </location>
</feature>
<reference evidence="15" key="1">
    <citation type="submission" date="2019-12" db="EMBL/GenBank/DDBJ databases">
        <authorList>
            <person name="zhang j."/>
            <person name="sun C.M."/>
        </authorList>
    </citation>
    <scope>NUCLEOTIDE SEQUENCE</scope>
    <source>
        <strain evidence="15">NS-1</strain>
    </source>
</reference>
<keyword evidence="8 13" id="KW-0456">Lyase</keyword>
<comment type="catalytic activity">
    <reaction evidence="11">
        <text>N(6)-(1,2-dicarboxyethyl)-AMP = fumarate + AMP</text>
        <dbReference type="Rhea" id="RHEA:16853"/>
        <dbReference type="ChEBI" id="CHEBI:29806"/>
        <dbReference type="ChEBI" id="CHEBI:57567"/>
        <dbReference type="ChEBI" id="CHEBI:456215"/>
        <dbReference type="EC" id="4.3.2.2"/>
    </reaction>
    <physiologicalReaction direction="left-to-right" evidence="11">
        <dbReference type="Rhea" id="RHEA:16854"/>
    </physiologicalReaction>
</comment>
<dbReference type="PRINTS" id="PR00149">
    <property type="entry name" value="FUMRATELYASE"/>
</dbReference>
<name>A0A8A7KD71_9FIRM</name>
<evidence type="ECO:0000256" key="10">
    <source>
        <dbReference type="ARBA" id="ARBA00030717"/>
    </source>
</evidence>
<evidence type="ECO:0000256" key="12">
    <source>
        <dbReference type="NCBIfam" id="TIGR00928"/>
    </source>
</evidence>
<dbReference type="GO" id="GO:0005829">
    <property type="term" value="C:cytosol"/>
    <property type="evidence" value="ECO:0007669"/>
    <property type="project" value="TreeGrafter"/>
</dbReference>
<organism evidence="15 16">
    <name type="scientific">Iocasia fonsfrigidae</name>
    <dbReference type="NCBI Taxonomy" id="2682810"/>
    <lineage>
        <taxon>Bacteria</taxon>
        <taxon>Bacillati</taxon>
        <taxon>Bacillota</taxon>
        <taxon>Clostridia</taxon>
        <taxon>Halanaerobiales</taxon>
        <taxon>Halanaerobiaceae</taxon>
        <taxon>Iocasia</taxon>
    </lineage>
</organism>
<dbReference type="RefSeq" id="WP_230868133.1">
    <property type="nucleotide sequence ID" value="NZ_CP046640.1"/>
</dbReference>
<dbReference type="PANTHER" id="PTHR43172">
    <property type="entry name" value="ADENYLOSUCCINATE LYASE"/>
    <property type="match status" value="1"/>
</dbReference>
<evidence type="ECO:0000259" key="14">
    <source>
        <dbReference type="SMART" id="SM00998"/>
    </source>
</evidence>
<dbReference type="UniPathway" id="UPA00075">
    <property type="reaction ID" value="UER00336"/>
</dbReference>
<evidence type="ECO:0000256" key="11">
    <source>
        <dbReference type="ARBA" id="ARBA00049115"/>
    </source>
</evidence>
<dbReference type="NCBIfam" id="TIGR00928">
    <property type="entry name" value="purB"/>
    <property type="match status" value="1"/>
</dbReference>
<dbReference type="InterPro" id="IPR024083">
    <property type="entry name" value="Fumarase/histidase_N"/>
</dbReference>
<dbReference type="Gene3D" id="1.20.200.10">
    <property type="entry name" value="Fumarase/aspartase (Central domain)"/>
    <property type="match status" value="1"/>
</dbReference>
<dbReference type="Gene3D" id="1.10.40.30">
    <property type="entry name" value="Fumarase/aspartase (C-terminal domain)"/>
    <property type="match status" value="1"/>
</dbReference>
<gene>
    <name evidence="15" type="ORF">GM661_18515</name>
</gene>
<dbReference type="GO" id="GO:0004018">
    <property type="term" value="F:N6-(1,2-dicarboxyethyl)AMP AMP-lyase (fumarate-forming) activity"/>
    <property type="evidence" value="ECO:0007669"/>
    <property type="project" value="UniProtKB-UniRule"/>
</dbReference>
<dbReference type="PANTHER" id="PTHR43172:SF1">
    <property type="entry name" value="ADENYLOSUCCINATE LYASE"/>
    <property type="match status" value="1"/>
</dbReference>
<keyword evidence="16" id="KW-1185">Reference proteome</keyword>
<evidence type="ECO:0000256" key="7">
    <source>
        <dbReference type="ARBA" id="ARBA00022755"/>
    </source>
</evidence>
<evidence type="ECO:0000313" key="16">
    <source>
        <dbReference type="Proteomes" id="UP000665020"/>
    </source>
</evidence>
<dbReference type="InterPro" id="IPR020557">
    <property type="entry name" value="Fumarate_lyase_CS"/>
</dbReference>
<dbReference type="AlphaFoldDB" id="A0A8A7KD71"/>
<dbReference type="PRINTS" id="PR00145">
    <property type="entry name" value="ARGSUCLYASE"/>
</dbReference>
<dbReference type="Pfam" id="PF10397">
    <property type="entry name" value="ADSL_C"/>
    <property type="match status" value="1"/>
</dbReference>
<keyword evidence="6" id="KW-0028">Amino-acid biosynthesis</keyword>
<dbReference type="GO" id="GO:0008652">
    <property type="term" value="P:amino acid biosynthetic process"/>
    <property type="evidence" value="ECO:0007669"/>
    <property type="project" value="UniProtKB-KW"/>
</dbReference>
<comment type="pathway">
    <text evidence="1 13">Purine metabolism; IMP biosynthesis via de novo pathway; 5-amino-1-(5-phospho-D-ribosyl)imidazole-4-carboxamide from 5-amino-1-(5-phospho-D-ribosyl)imidazole-4-carboxylate: step 2/2.</text>
</comment>
<keyword evidence="7 13" id="KW-0658">Purine biosynthesis</keyword>
<protein>
    <recommendedName>
        <fullName evidence="5 12">Adenylosuccinate lyase</fullName>
        <shortName evidence="13">ASL</shortName>
        <ecNumber evidence="4 12">4.3.2.2</ecNumber>
    </recommendedName>
    <alternativeName>
        <fullName evidence="10 13">Adenylosuccinase</fullName>
    </alternativeName>
</protein>
<dbReference type="SMART" id="SM00998">
    <property type="entry name" value="ADSL_C"/>
    <property type="match status" value="1"/>
</dbReference>
<dbReference type="InterPro" id="IPR008948">
    <property type="entry name" value="L-Aspartase-like"/>
</dbReference>
<evidence type="ECO:0000256" key="2">
    <source>
        <dbReference type="ARBA" id="ARBA00004734"/>
    </source>
</evidence>
<evidence type="ECO:0000256" key="3">
    <source>
        <dbReference type="ARBA" id="ARBA00008273"/>
    </source>
</evidence>
<dbReference type="GO" id="GO:0070626">
    <property type="term" value="F:(S)-2-(5-amino-1-(5-phospho-D-ribosyl)imidazole-4-carboxamido) succinate lyase (fumarate-forming) activity"/>
    <property type="evidence" value="ECO:0007669"/>
    <property type="project" value="TreeGrafter"/>
</dbReference>
<dbReference type="FunFam" id="1.20.200.10:FF:000008">
    <property type="entry name" value="Adenylosuccinate lyase"/>
    <property type="match status" value="1"/>
</dbReference>
<comment type="similarity">
    <text evidence="3 13">Belongs to the lyase 1 family. Adenylosuccinate lyase subfamily.</text>
</comment>
<dbReference type="FunFam" id="1.10.40.30:FF:000007">
    <property type="entry name" value="Adenylosuccinate lyase"/>
    <property type="match status" value="1"/>
</dbReference>
<evidence type="ECO:0000256" key="13">
    <source>
        <dbReference type="RuleBase" id="RU361172"/>
    </source>
</evidence>
<dbReference type="Pfam" id="PF00206">
    <property type="entry name" value="Lyase_1"/>
    <property type="match status" value="1"/>
</dbReference>
<evidence type="ECO:0000256" key="1">
    <source>
        <dbReference type="ARBA" id="ARBA00004706"/>
    </source>
</evidence>